<name>A0AAE5TI59_AVIPA</name>
<evidence type="ECO:0008006" key="5">
    <source>
        <dbReference type="Google" id="ProtNLM"/>
    </source>
</evidence>
<dbReference type="RefSeq" id="WP_110478447.1">
    <property type="nucleotide sequence ID" value="NZ_CP087589.1"/>
</dbReference>
<keyword evidence="2" id="KW-1133">Transmembrane helix</keyword>
<keyword evidence="1" id="KW-0175">Coiled coil</keyword>
<dbReference type="Proteomes" id="UP000247594">
    <property type="component" value="Unassembled WGS sequence"/>
</dbReference>
<feature type="transmembrane region" description="Helical" evidence="2">
    <location>
        <begin position="6"/>
        <end position="28"/>
    </location>
</feature>
<dbReference type="EMBL" id="QJPJ01000005">
    <property type="protein sequence ID" value="PXZ39560.1"/>
    <property type="molecule type" value="Genomic_DNA"/>
</dbReference>
<comment type="caution">
    <text evidence="3">The sequence shown here is derived from an EMBL/GenBank/DDBJ whole genome shotgun (WGS) entry which is preliminary data.</text>
</comment>
<proteinExistence type="predicted"/>
<keyword evidence="2" id="KW-0812">Transmembrane</keyword>
<reference evidence="3 4" key="1">
    <citation type="submission" date="2018-06" db="EMBL/GenBank/DDBJ databases">
        <authorList>
            <person name="Teymurazov M."/>
            <person name="Kislichkina A."/>
            <person name="Abaymova A."/>
            <person name="Mukhina T."/>
            <person name="Mayskaya N."/>
            <person name="Svetoch E."/>
            <person name="Bogun A."/>
        </authorList>
    </citation>
    <scope>NUCLEOTIDE SEQUENCE [LARGE SCALE GENOMIC DNA]</scope>
    <source>
        <strain evidence="3 4">SCPM-O-B-8406</strain>
    </source>
</reference>
<evidence type="ECO:0000313" key="4">
    <source>
        <dbReference type="Proteomes" id="UP000247594"/>
    </source>
</evidence>
<accession>A0AAE5TI59</accession>
<feature type="coiled-coil region" evidence="1">
    <location>
        <begin position="30"/>
        <end position="99"/>
    </location>
</feature>
<organism evidence="3 4">
    <name type="scientific">Avibacterium paragallinarum</name>
    <name type="common">Haemophilus gallinarum</name>
    <dbReference type="NCBI Taxonomy" id="728"/>
    <lineage>
        <taxon>Bacteria</taxon>
        <taxon>Pseudomonadati</taxon>
        <taxon>Pseudomonadota</taxon>
        <taxon>Gammaproteobacteria</taxon>
        <taxon>Pasteurellales</taxon>
        <taxon>Pasteurellaceae</taxon>
        <taxon>Avibacterium</taxon>
    </lineage>
</organism>
<dbReference type="AlphaFoldDB" id="A0AAE5TI59"/>
<gene>
    <name evidence="3" type="ORF">DM482_04425</name>
</gene>
<protein>
    <recommendedName>
        <fullName evidence="5">Phage lysis regulatory protein, LysB family</fullName>
    </recommendedName>
</protein>
<keyword evidence="2" id="KW-0472">Membrane</keyword>
<evidence type="ECO:0000256" key="2">
    <source>
        <dbReference type="SAM" id="Phobius"/>
    </source>
</evidence>
<evidence type="ECO:0000313" key="3">
    <source>
        <dbReference type="EMBL" id="PXZ39560.1"/>
    </source>
</evidence>
<sequence>MIFGRLNFANISLFMMMLLGVIITFISTQNTKLKQENRLLSQQVVQLEKQEKAMVQRLEKLHAMTEQASKMAEKNTALYQQKQNALKVANEKHKNWANQPVPDDVIRLLNAAH</sequence>
<evidence type="ECO:0000256" key="1">
    <source>
        <dbReference type="SAM" id="Coils"/>
    </source>
</evidence>